<dbReference type="Gene3D" id="3.40.50.300">
    <property type="entry name" value="P-loop containing nucleotide triphosphate hydrolases"/>
    <property type="match status" value="1"/>
</dbReference>
<dbReference type="EMBL" id="CP115668">
    <property type="protein sequence ID" value="WCC79357.1"/>
    <property type="molecule type" value="Genomic_DNA"/>
</dbReference>
<accession>A0ABY7QWC0</accession>
<evidence type="ECO:0000313" key="3">
    <source>
        <dbReference type="Proteomes" id="UP001212097"/>
    </source>
</evidence>
<dbReference type="SUPFAM" id="SSF52540">
    <property type="entry name" value="P-loop containing nucleoside triphosphate hydrolases"/>
    <property type="match status" value="1"/>
</dbReference>
<dbReference type="Proteomes" id="UP001212097">
    <property type="component" value="Chromosome"/>
</dbReference>
<evidence type="ECO:0000256" key="1">
    <source>
        <dbReference type="SAM" id="MobiDB-lite"/>
    </source>
</evidence>
<keyword evidence="3" id="KW-1185">Reference proteome</keyword>
<feature type="region of interest" description="Disordered" evidence="1">
    <location>
        <begin position="561"/>
        <end position="594"/>
    </location>
</feature>
<reference evidence="2 3" key="1">
    <citation type="submission" date="2023-06" db="EMBL/GenBank/DDBJ databases">
        <title>The Gram-positive Non-spore-bearing Anaerobic Bacilli of Human Feces.</title>
        <authorList>
            <person name="Eggerth A.H."/>
        </authorList>
    </citation>
    <scope>NUCLEOTIDE SEQUENCE [LARGE SCALE GENOMIC DNA]</scope>
    <source>
        <strain evidence="2 3">CBA3108</strain>
    </source>
</reference>
<dbReference type="RefSeq" id="WP_271417559.1">
    <property type="nucleotide sequence ID" value="NZ_CP115668.1"/>
</dbReference>
<organism evidence="2 3">
    <name type="scientific">Cutibacterium equinum</name>
    <dbReference type="NCBI Taxonomy" id="3016342"/>
    <lineage>
        <taxon>Bacteria</taxon>
        <taxon>Bacillati</taxon>
        <taxon>Actinomycetota</taxon>
        <taxon>Actinomycetes</taxon>
        <taxon>Propionibacteriales</taxon>
        <taxon>Propionibacteriaceae</taxon>
        <taxon>Cutibacterium</taxon>
    </lineage>
</organism>
<gene>
    <name evidence="2" type="ORF">O6R08_07400</name>
</gene>
<protein>
    <submittedName>
        <fullName evidence="2">ABC transporter</fullName>
    </submittedName>
</protein>
<name>A0ABY7QWC0_9ACTN</name>
<sequence>MNTEQMLLSLTDLRHDLRQAEFPLDLPEAITQAGLARRITNQLNDYVLPRLETIDAPLLAVVGGSTGAGKSTLVNSLVGRVVTRPGVIRPTTTSPVLVHHPDDSVWFDGDRVLPTLVRSRVASNDASSLQLVAEPGIPRGLAILDAPDIDSVVARNRDLAAQLLQAADLWVFVTSAARYADAVPWDFLNEAQERHASVAVVCDRVPPEAMRDVPADLGRLMTARGLADSPLFAVPETKTDADGLLPDQAVAPLRFFLSSLAQDQQKRREVIASTLSGAIGSVCERSSYIAAGLEAQASATSRLAEDAQSIMAEAAQSIAAQSADGTLLRGEVLARWHEFVGTGEFMRAMEAKVSWLRDRVVQAFKGAPPEVEKVSVAVESGLESLIIAETQAGCERIEAVWQADPAGRSVLERADEDLARPSDSFEQSVSRTVRDWQGDVMELVAGEGMDKRSKARFMAFGVNGVSVALMLVVFTHTGGLSGAEAGIAGGSAIVAQRLLEALFGDDAVRRLAKVAKEQLDARVEGLLANEVARYHDALAALGVDHELPARIRASVEAVRQAQEAPESRDGQAAIRTRPQTRQVEEPGPSELGHMRVDMPVLDAEIIEPSVVLDPEPRGEER</sequence>
<dbReference type="InterPro" id="IPR027417">
    <property type="entry name" value="P-loop_NTPase"/>
</dbReference>
<proteinExistence type="predicted"/>
<evidence type="ECO:0000313" key="2">
    <source>
        <dbReference type="EMBL" id="WCC79357.1"/>
    </source>
</evidence>